<gene>
    <name evidence="4" type="ORF">AVEN_119376_1</name>
    <name evidence="1" type="ORF">AVEN_22691_1</name>
    <name evidence="2" type="ORF">AVEN_260674_1</name>
    <name evidence="3" type="ORF">AVEN_87107_1</name>
</gene>
<evidence type="ECO:0000313" key="4">
    <source>
        <dbReference type="EMBL" id="GBN87221.1"/>
    </source>
</evidence>
<organism evidence="2 5">
    <name type="scientific">Araneus ventricosus</name>
    <name type="common">Orbweaver spider</name>
    <name type="synonym">Epeira ventricosa</name>
    <dbReference type="NCBI Taxonomy" id="182803"/>
    <lineage>
        <taxon>Eukaryota</taxon>
        <taxon>Metazoa</taxon>
        <taxon>Ecdysozoa</taxon>
        <taxon>Arthropoda</taxon>
        <taxon>Chelicerata</taxon>
        <taxon>Arachnida</taxon>
        <taxon>Araneae</taxon>
        <taxon>Araneomorphae</taxon>
        <taxon>Entelegynae</taxon>
        <taxon>Araneoidea</taxon>
        <taxon>Araneidae</taxon>
        <taxon>Araneus</taxon>
    </lineage>
</organism>
<sequence>MRVGKKGHLNDNEQEERNYGGSCCWKQNILMTGNKNSLPLGIASGKKNGSESFSRTVINPSDAHHNSDIISATTTRGKDICPATAQLPRQIFGMTEEKRKQSDY</sequence>
<evidence type="ECO:0000313" key="3">
    <source>
        <dbReference type="EMBL" id="GBN87217.1"/>
    </source>
</evidence>
<dbReference type="Proteomes" id="UP000499080">
    <property type="component" value="Unassembled WGS sequence"/>
</dbReference>
<proteinExistence type="predicted"/>
<keyword evidence="5" id="KW-1185">Reference proteome</keyword>
<evidence type="ECO:0000313" key="1">
    <source>
        <dbReference type="EMBL" id="GBN87085.1"/>
    </source>
</evidence>
<dbReference type="EMBL" id="BGPR01021700">
    <property type="protein sequence ID" value="GBN87221.1"/>
    <property type="molecule type" value="Genomic_DNA"/>
</dbReference>
<name>A0A4Y2SH36_ARAVE</name>
<evidence type="ECO:0000313" key="2">
    <source>
        <dbReference type="EMBL" id="GBN87093.1"/>
    </source>
</evidence>
<dbReference type="EMBL" id="BGPR01021698">
    <property type="protein sequence ID" value="GBN87217.1"/>
    <property type="molecule type" value="Genomic_DNA"/>
</dbReference>
<dbReference type="AlphaFoldDB" id="A0A4Y2SH36"/>
<dbReference type="EMBL" id="BGPR01021620">
    <property type="protein sequence ID" value="GBN87085.1"/>
    <property type="molecule type" value="Genomic_DNA"/>
</dbReference>
<evidence type="ECO:0000313" key="5">
    <source>
        <dbReference type="Proteomes" id="UP000499080"/>
    </source>
</evidence>
<dbReference type="EMBL" id="BGPR01021624">
    <property type="protein sequence ID" value="GBN87093.1"/>
    <property type="molecule type" value="Genomic_DNA"/>
</dbReference>
<comment type="caution">
    <text evidence="2">The sequence shown here is derived from an EMBL/GenBank/DDBJ whole genome shotgun (WGS) entry which is preliminary data.</text>
</comment>
<accession>A0A4Y2SH36</accession>
<protein>
    <submittedName>
        <fullName evidence="2">Uncharacterized protein</fullName>
    </submittedName>
</protein>
<reference evidence="2 5" key="1">
    <citation type="journal article" date="2019" name="Sci. Rep.">
        <title>Orb-weaving spider Araneus ventricosus genome elucidates the spidroin gene catalogue.</title>
        <authorList>
            <person name="Kono N."/>
            <person name="Nakamura H."/>
            <person name="Ohtoshi R."/>
            <person name="Moran D.A.P."/>
            <person name="Shinohara A."/>
            <person name="Yoshida Y."/>
            <person name="Fujiwara M."/>
            <person name="Mori M."/>
            <person name="Tomita M."/>
            <person name="Arakawa K."/>
        </authorList>
    </citation>
    <scope>NUCLEOTIDE SEQUENCE [LARGE SCALE GENOMIC DNA]</scope>
</reference>